<protein>
    <submittedName>
        <fullName evidence="2">Uncharacterized protein</fullName>
    </submittedName>
</protein>
<sequence>MKKIKEAFKALGDYVSPPIIVISDRHYFIPMFVEVMLLVFALIGKLLVGPFKDDFFDFFIIVMIVTILITLIVWLWFRNGMKNTFTKLFALVILFVSQVEFLEFVIQFLIDKSKIYIVWMIMPTFYLINTGYRLVITRISMGKSRKTVLNRLYFLDGFMYALVFILAFLDRYINGDLYVYGVVVLIVSYWELLYQGYIGALRKDLGGSSKNDIKRYDEVISLLKENKEKEEENEGN</sequence>
<keyword evidence="1" id="KW-0812">Transmembrane</keyword>
<dbReference type="EMBL" id="JAFBEH010000019">
    <property type="protein sequence ID" value="MBM7642767.1"/>
    <property type="molecule type" value="Genomic_DNA"/>
</dbReference>
<feature type="transmembrane region" description="Helical" evidence="1">
    <location>
        <begin position="27"/>
        <end position="49"/>
    </location>
</feature>
<dbReference type="Proteomes" id="UP000697472">
    <property type="component" value="Unassembled WGS sequence"/>
</dbReference>
<reference evidence="2 3" key="1">
    <citation type="submission" date="2021-01" db="EMBL/GenBank/DDBJ databases">
        <title>Genomic Encyclopedia of Type Strains, Phase IV (KMG-IV): sequencing the most valuable type-strain genomes for metagenomic binning, comparative biology and taxonomic classification.</title>
        <authorList>
            <person name="Goeker M."/>
        </authorList>
    </citation>
    <scope>NUCLEOTIDE SEQUENCE [LARGE SCALE GENOMIC DNA]</scope>
    <source>
        <strain evidence="2 3">DSM 27382</strain>
    </source>
</reference>
<comment type="caution">
    <text evidence="2">The sequence shown here is derived from an EMBL/GenBank/DDBJ whole genome shotgun (WGS) entry which is preliminary data.</text>
</comment>
<keyword evidence="3" id="KW-1185">Reference proteome</keyword>
<gene>
    <name evidence="2" type="ORF">JOC28_001065</name>
</gene>
<evidence type="ECO:0000256" key="1">
    <source>
        <dbReference type="SAM" id="Phobius"/>
    </source>
</evidence>
<proteinExistence type="predicted"/>
<feature type="transmembrane region" description="Helical" evidence="1">
    <location>
        <begin position="116"/>
        <end position="136"/>
    </location>
</feature>
<keyword evidence="1" id="KW-0472">Membrane</keyword>
<accession>A0ABS2PRV2</accession>
<evidence type="ECO:0000313" key="3">
    <source>
        <dbReference type="Proteomes" id="UP000697472"/>
    </source>
</evidence>
<feature type="transmembrane region" description="Helical" evidence="1">
    <location>
        <begin position="89"/>
        <end position="110"/>
    </location>
</feature>
<dbReference type="RefSeq" id="WP_205009608.1">
    <property type="nucleotide sequence ID" value="NZ_JAFBEH010000019.1"/>
</dbReference>
<evidence type="ECO:0000313" key="2">
    <source>
        <dbReference type="EMBL" id="MBM7642767.1"/>
    </source>
</evidence>
<organism evidence="2 3">
    <name type="scientific">Streptococcus loxodontisalivarius</name>
    <dbReference type="NCBI Taxonomy" id="1349415"/>
    <lineage>
        <taxon>Bacteria</taxon>
        <taxon>Bacillati</taxon>
        <taxon>Bacillota</taxon>
        <taxon>Bacilli</taxon>
        <taxon>Lactobacillales</taxon>
        <taxon>Streptococcaceae</taxon>
        <taxon>Streptococcus</taxon>
    </lineage>
</organism>
<feature type="transmembrane region" description="Helical" evidence="1">
    <location>
        <begin position="175"/>
        <end position="194"/>
    </location>
</feature>
<name>A0ABS2PRV2_9STRE</name>
<feature type="transmembrane region" description="Helical" evidence="1">
    <location>
        <begin position="148"/>
        <end position="169"/>
    </location>
</feature>
<feature type="transmembrane region" description="Helical" evidence="1">
    <location>
        <begin position="55"/>
        <end position="77"/>
    </location>
</feature>
<keyword evidence="1" id="KW-1133">Transmembrane helix</keyword>